<sequence length="79" mass="8567">MQKAFQRISKGYRERPGTSVLYGFLISIVVAFALAVMGPFLPDSTPGESTDTESILGIGFTVCVFVLSGLWGCWFAAEK</sequence>
<comment type="caution">
    <text evidence="2">The sequence shown here is derived from an EMBL/GenBank/DDBJ whole genome shotgun (WGS) entry which is preliminary data.</text>
</comment>
<feature type="transmembrane region" description="Helical" evidence="1">
    <location>
        <begin position="20"/>
        <end position="42"/>
    </location>
</feature>
<evidence type="ECO:0000313" key="2">
    <source>
        <dbReference type="EMBL" id="GEP45898.1"/>
    </source>
</evidence>
<reference evidence="2 3" key="1">
    <citation type="submission" date="2019-07" db="EMBL/GenBank/DDBJ databases">
        <title>Whole genome shotgun sequence of Brevifollis gellanilyticus NBRC 108608.</title>
        <authorList>
            <person name="Hosoyama A."/>
            <person name="Uohara A."/>
            <person name="Ohji S."/>
            <person name="Ichikawa N."/>
        </authorList>
    </citation>
    <scope>NUCLEOTIDE SEQUENCE [LARGE SCALE GENOMIC DNA]</scope>
    <source>
        <strain evidence="2 3">NBRC 108608</strain>
    </source>
</reference>
<keyword evidence="1" id="KW-0812">Transmembrane</keyword>
<dbReference type="Proteomes" id="UP000321577">
    <property type="component" value="Unassembled WGS sequence"/>
</dbReference>
<gene>
    <name evidence="2" type="ORF">BGE01nite_51890</name>
</gene>
<proteinExistence type="predicted"/>
<keyword evidence="1" id="KW-0472">Membrane</keyword>
<keyword evidence="1" id="KW-1133">Transmembrane helix</keyword>
<feature type="transmembrane region" description="Helical" evidence="1">
    <location>
        <begin position="54"/>
        <end position="77"/>
    </location>
</feature>
<evidence type="ECO:0000313" key="3">
    <source>
        <dbReference type="Proteomes" id="UP000321577"/>
    </source>
</evidence>
<protein>
    <submittedName>
        <fullName evidence="2">Uncharacterized protein</fullName>
    </submittedName>
</protein>
<keyword evidence="3" id="KW-1185">Reference proteome</keyword>
<dbReference type="AlphaFoldDB" id="A0A512MGP3"/>
<organism evidence="2 3">
    <name type="scientific">Brevifollis gellanilyticus</name>
    <dbReference type="NCBI Taxonomy" id="748831"/>
    <lineage>
        <taxon>Bacteria</taxon>
        <taxon>Pseudomonadati</taxon>
        <taxon>Verrucomicrobiota</taxon>
        <taxon>Verrucomicrobiia</taxon>
        <taxon>Verrucomicrobiales</taxon>
        <taxon>Verrucomicrobiaceae</taxon>
    </lineage>
</organism>
<name>A0A512MGP3_9BACT</name>
<dbReference type="RefSeq" id="WP_146855278.1">
    <property type="nucleotide sequence ID" value="NZ_BKAG01000062.1"/>
</dbReference>
<accession>A0A512MGP3</accession>
<evidence type="ECO:0000256" key="1">
    <source>
        <dbReference type="SAM" id="Phobius"/>
    </source>
</evidence>
<dbReference type="EMBL" id="BKAG01000062">
    <property type="protein sequence ID" value="GEP45898.1"/>
    <property type="molecule type" value="Genomic_DNA"/>
</dbReference>